<dbReference type="Proteomes" id="UP001253848">
    <property type="component" value="Unassembled WGS sequence"/>
</dbReference>
<dbReference type="PANTHER" id="PTHR31573:SF1">
    <property type="entry name" value="DNA OXIDATIVE DEMETHYLASE ALKBH2"/>
    <property type="match status" value="1"/>
</dbReference>
<reference evidence="2 3" key="1">
    <citation type="submission" date="2023-09" db="EMBL/GenBank/DDBJ databases">
        <authorList>
            <person name="Rey-Velasco X."/>
        </authorList>
    </citation>
    <scope>NUCLEOTIDE SEQUENCE [LARGE SCALE GENOMIC DNA]</scope>
    <source>
        <strain evidence="2 3">F225</strain>
    </source>
</reference>
<dbReference type="GO" id="GO:0051213">
    <property type="term" value="F:dioxygenase activity"/>
    <property type="evidence" value="ECO:0007669"/>
    <property type="project" value="UniProtKB-KW"/>
</dbReference>
<dbReference type="PANTHER" id="PTHR31573">
    <property type="entry name" value="ALPHA-KETOGLUTARATE-DEPENDENT DIOXYGENASE ALKB HOMOLOG 2"/>
    <property type="match status" value="1"/>
</dbReference>
<protein>
    <submittedName>
        <fullName evidence="2">Alpha-ketoglutarate-dependent dioxygenase AlkB</fullName>
    </submittedName>
</protein>
<keyword evidence="2" id="KW-0223">Dioxygenase</keyword>
<dbReference type="Pfam" id="PF13532">
    <property type="entry name" value="2OG-FeII_Oxy_2"/>
    <property type="match status" value="1"/>
</dbReference>
<dbReference type="PROSITE" id="PS51471">
    <property type="entry name" value="FE2OG_OXY"/>
    <property type="match status" value="1"/>
</dbReference>
<keyword evidence="3" id="KW-1185">Reference proteome</keyword>
<organism evidence="2 3">
    <name type="scientific">Autumnicola psychrophila</name>
    <dbReference type="NCBI Taxonomy" id="3075592"/>
    <lineage>
        <taxon>Bacteria</taxon>
        <taxon>Pseudomonadati</taxon>
        <taxon>Bacteroidota</taxon>
        <taxon>Flavobacteriia</taxon>
        <taxon>Flavobacteriales</taxon>
        <taxon>Flavobacteriaceae</taxon>
        <taxon>Autumnicola</taxon>
    </lineage>
</organism>
<dbReference type="EMBL" id="JAVRHN010000007">
    <property type="protein sequence ID" value="MDT0686779.1"/>
    <property type="molecule type" value="Genomic_DNA"/>
</dbReference>
<dbReference type="SUPFAM" id="SSF51197">
    <property type="entry name" value="Clavaminate synthase-like"/>
    <property type="match status" value="1"/>
</dbReference>
<dbReference type="RefSeq" id="WP_311500095.1">
    <property type="nucleotide sequence ID" value="NZ_JAVRHN010000007.1"/>
</dbReference>
<dbReference type="Gene3D" id="2.60.120.590">
    <property type="entry name" value="Alpha-ketoglutarate-dependent dioxygenase AlkB-like"/>
    <property type="match status" value="1"/>
</dbReference>
<accession>A0ABU3DSU7</accession>
<name>A0ABU3DSU7_9FLAO</name>
<dbReference type="InterPro" id="IPR005123">
    <property type="entry name" value="Oxoglu/Fe-dep_dioxygenase_dom"/>
</dbReference>
<evidence type="ECO:0000313" key="2">
    <source>
        <dbReference type="EMBL" id="MDT0686779.1"/>
    </source>
</evidence>
<sequence>MDSEIIDLPDAELLYFPHFFPETEADTYFENLLSDIEWRQEKIRLFGKEVLQPRLTALYANNNKTYTYSGLILQPENFSKELHQIKTAVEKVCTINFSTCLLNLYRSGQDSMGWHADDEKELGVNPEIASVSFGAERIFHFKHKTKNTKHKLILKHGSLLIMRGSTQHFWKHQLPKSRKDIGSRINLTFRRII</sequence>
<evidence type="ECO:0000259" key="1">
    <source>
        <dbReference type="PROSITE" id="PS51471"/>
    </source>
</evidence>
<gene>
    <name evidence="2" type="ORF">RM541_10385</name>
</gene>
<proteinExistence type="predicted"/>
<dbReference type="InterPro" id="IPR032852">
    <property type="entry name" value="ALKBH2"/>
</dbReference>
<evidence type="ECO:0000313" key="3">
    <source>
        <dbReference type="Proteomes" id="UP001253848"/>
    </source>
</evidence>
<dbReference type="InterPro" id="IPR027450">
    <property type="entry name" value="AlkB-like"/>
</dbReference>
<keyword evidence="2" id="KW-0560">Oxidoreductase</keyword>
<feature type="domain" description="Fe2OG dioxygenase" evidence="1">
    <location>
        <begin position="96"/>
        <end position="193"/>
    </location>
</feature>
<dbReference type="InterPro" id="IPR037151">
    <property type="entry name" value="AlkB-like_sf"/>
</dbReference>
<comment type="caution">
    <text evidence="2">The sequence shown here is derived from an EMBL/GenBank/DDBJ whole genome shotgun (WGS) entry which is preliminary data.</text>
</comment>